<dbReference type="PANTHER" id="PTHR43457">
    <property type="entry name" value="NITROGENASE MOLYBDENUM-IRON PROTEIN ALPHA CHAIN"/>
    <property type="match status" value="1"/>
</dbReference>
<evidence type="ECO:0000313" key="18">
    <source>
        <dbReference type="EMBL" id="AWK87313.1"/>
    </source>
</evidence>
<comment type="cofactor">
    <cofactor evidence="1">
        <name>[8Fe-7S] cluster</name>
        <dbReference type="ChEBI" id="CHEBI:21143"/>
    </cofactor>
</comment>
<evidence type="ECO:0000256" key="1">
    <source>
        <dbReference type="ARBA" id="ARBA00001919"/>
    </source>
</evidence>
<keyword evidence="11 16" id="KW-0408">Iron</keyword>
<accession>A0A2S2CS13</accession>
<keyword evidence="8" id="KW-0547">Nucleotide-binding</keyword>
<organism evidence="18 19">
    <name type="scientific">Azospirillum thermophilum</name>
    <dbReference type="NCBI Taxonomy" id="2202148"/>
    <lineage>
        <taxon>Bacteria</taxon>
        <taxon>Pseudomonadati</taxon>
        <taxon>Pseudomonadota</taxon>
        <taxon>Alphaproteobacteria</taxon>
        <taxon>Rhodospirillales</taxon>
        <taxon>Azospirillaceae</taxon>
        <taxon>Azospirillum</taxon>
    </lineage>
</organism>
<name>A0A2S2CS13_9PROT</name>
<evidence type="ECO:0000313" key="19">
    <source>
        <dbReference type="Proteomes" id="UP000245629"/>
    </source>
</evidence>
<protein>
    <recommendedName>
        <fullName evidence="16">Nitrogenase protein alpha chain</fullName>
        <ecNumber evidence="16">1.18.6.1</ecNumber>
    </recommendedName>
</protein>
<evidence type="ECO:0000256" key="3">
    <source>
        <dbReference type="ARBA" id="ARBA00002621"/>
    </source>
</evidence>
<dbReference type="CDD" id="cd01976">
    <property type="entry name" value="Nitrogenase_MoFe_alpha"/>
    <property type="match status" value="1"/>
</dbReference>
<evidence type="ECO:0000256" key="8">
    <source>
        <dbReference type="ARBA" id="ARBA00022741"/>
    </source>
</evidence>
<dbReference type="PROSITE" id="PS00699">
    <property type="entry name" value="NITROGENASE_1_1"/>
    <property type="match status" value="1"/>
</dbReference>
<dbReference type="PROSITE" id="PS00090">
    <property type="entry name" value="NITROGENASE_1_2"/>
    <property type="match status" value="1"/>
</dbReference>
<dbReference type="Pfam" id="PF00148">
    <property type="entry name" value="Oxidored_nitro"/>
    <property type="match status" value="1"/>
</dbReference>
<dbReference type="KEGG" id="azz:DEW08_14775"/>
<keyword evidence="10 16" id="KW-0560">Oxidoreductase</keyword>
<dbReference type="NCBIfam" id="TIGR01862">
    <property type="entry name" value="N2-ase-Ialpha"/>
    <property type="match status" value="1"/>
</dbReference>
<dbReference type="PANTHER" id="PTHR43457:SF1">
    <property type="entry name" value="NITROGENASE MOLYBDENUM-IRON PROTEIN ALPHA CHAIN"/>
    <property type="match status" value="1"/>
</dbReference>
<feature type="domain" description="Nitrogenase/oxidoreductase component 1" evidence="17">
    <location>
        <begin position="66"/>
        <end position="471"/>
    </location>
</feature>
<evidence type="ECO:0000256" key="7">
    <source>
        <dbReference type="ARBA" id="ARBA00022723"/>
    </source>
</evidence>
<evidence type="ECO:0000256" key="12">
    <source>
        <dbReference type="ARBA" id="ARBA00023014"/>
    </source>
</evidence>
<dbReference type="RefSeq" id="WP_109328316.1">
    <property type="nucleotide sequence ID" value="NZ_CP029353.1"/>
</dbReference>
<evidence type="ECO:0000256" key="13">
    <source>
        <dbReference type="ARBA" id="ARBA00023231"/>
    </source>
</evidence>
<reference evidence="19" key="1">
    <citation type="submission" date="2018-05" db="EMBL/GenBank/DDBJ databases">
        <title>Azospirillum thermophila sp. nov., a novel isolated from hot spring.</title>
        <authorList>
            <person name="Zhao Z."/>
        </authorList>
    </citation>
    <scope>NUCLEOTIDE SEQUENCE [LARGE SCALE GENOMIC DNA]</scope>
    <source>
        <strain evidence="19">CFH 70021</strain>
    </source>
</reference>
<dbReference type="GO" id="GO:0051536">
    <property type="term" value="F:iron-sulfur cluster binding"/>
    <property type="evidence" value="ECO:0007669"/>
    <property type="project" value="UniProtKB-KW"/>
</dbReference>
<dbReference type="InterPro" id="IPR000318">
    <property type="entry name" value="Nase_comp1_CS"/>
</dbReference>
<dbReference type="EC" id="1.18.6.1" evidence="16"/>
<evidence type="ECO:0000256" key="4">
    <source>
        <dbReference type="ARBA" id="ARBA00011002"/>
    </source>
</evidence>
<keyword evidence="6" id="KW-0500">Molybdenum</keyword>
<sequence>MSLSENTQTTTAVDVKSLVNEVLEAYPEKSRKRRAKHLNVLEAEAKDCGVKSNVKSIPGVMTIRGCAYAGSKGVVWGPIKDMIHISHGPVGCGYYSWSGRRNYYIGDTGVDSWGTMHFTSDFQEKDIVFGGDKKLHKVIEEINELFPLVNGISIQSECPIGLIGDDIEAVARAKSAEIGKPIIPVRCEGFRGVSQSLGHHIANDTIRDWVFEKTEPKPDFVSTPYDVTIIGDYNIGGDAWSSRILLEEIGLRVIAQWSGDGTMAELENTPKAKVNLIHCYRSMNYIARHMEEKFGIPWVEYNFFGPSQIADSLRKIAALFDDKIKENAEKVIARYQPMVDAVIAKYKPRLEGKKVMIYVGGLRPRHVVDAYHDLGMEIVGTGYEFAHNDDYQRTPHYVKEGTLIYDDVTAFELEKFVEAMRPDLVASGIKEKYVFQKMGLPFRQMHSWDYSGPYHGYDGFAIFARDMDMAINNPVWGVMKAPF</sequence>
<dbReference type="GO" id="GO:0005524">
    <property type="term" value="F:ATP binding"/>
    <property type="evidence" value="ECO:0007669"/>
    <property type="project" value="UniProtKB-KW"/>
</dbReference>
<evidence type="ECO:0000256" key="5">
    <source>
        <dbReference type="ARBA" id="ARBA00011462"/>
    </source>
</evidence>
<dbReference type="GO" id="GO:0016612">
    <property type="term" value="C:molybdenum-iron nitrogenase complex"/>
    <property type="evidence" value="ECO:0007669"/>
    <property type="project" value="UniProtKB-UniRule"/>
</dbReference>
<evidence type="ECO:0000256" key="16">
    <source>
        <dbReference type="RuleBase" id="RU004022"/>
    </source>
</evidence>
<dbReference type="AlphaFoldDB" id="A0A2S2CS13"/>
<dbReference type="Gene3D" id="3.40.50.1980">
    <property type="entry name" value="Nitrogenase molybdenum iron protein domain"/>
    <property type="match status" value="3"/>
</dbReference>
<comment type="subunit">
    <text evidence="5">Tetramer of two alpha and two beta chains. Forms complex with the iron protein (nitrogenase component 2).</text>
</comment>
<evidence type="ECO:0000256" key="14">
    <source>
        <dbReference type="ARBA" id="ARBA00047967"/>
    </source>
</evidence>
<dbReference type="GO" id="GO:0016163">
    <property type="term" value="F:nitrogenase activity"/>
    <property type="evidence" value="ECO:0007669"/>
    <property type="project" value="UniProtKB-UniRule"/>
</dbReference>
<evidence type="ECO:0000259" key="17">
    <source>
        <dbReference type="Pfam" id="PF00148"/>
    </source>
</evidence>
<keyword evidence="7 16" id="KW-0479">Metal-binding</keyword>
<keyword evidence="13 15" id="KW-0535">Nitrogen fixation</keyword>
<comment type="catalytic activity">
    <reaction evidence="14 16">
        <text>N2 + 8 reduced [2Fe-2S]-[ferredoxin] + 16 ATP + 16 H2O = H2 + 8 oxidized [2Fe-2S]-[ferredoxin] + 2 NH4(+) + 16 ADP + 16 phosphate + 6 H(+)</text>
        <dbReference type="Rhea" id="RHEA:21448"/>
        <dbReference type="Rhea" id="RHEA-COMP:10000"/>
        <dbReference type="Rhea" id="RHEA-COMP:10001"/>
        <dbReference type="ChEBI" id="CHEBI:15377"/>
        <dbReference type="ChEBI" id="CHEBI:15378"/>
        <dbReference type="ChEBI" id="CHEBI:17997"/>
        <dbReference type="ChEBI" id="CHEBI:18276"/>
        <dbReference type="ChEBI" id="CHEBI:28938"/>
        <dbReference type="ChEBI" id="CHEBI:30616"/>
        <dbReference type="ChEBI" id="CHEBI:33737"/>
        <dbReference type="ChEBI" id="CHEBI:33738"/>
        <dbReference type="ChEBI" id="CHEBI:43474"/>
        <dbReference type="ChEBI" id="CHEBI:456216"/>
        <dbReference type="EC" id="1.18.6.1"/>
    </reaction>
</comment>
<comment type="cofactor">
    <cofactor evidence="2">
        <name>[7Fe-Mo-9S-C-homocitryl] cluster</name>
        <dbReference type="ChEBI" id="CHEBI:30409"/>
    </cofactor>
</comment>
<dbReference type="SUPFAM" id="SSF53807">
    <property type="entry name" value="Helical backbone' metal receptor"/>
    <property type="match status" value="1"/>
</dbReference>
<evidence type="ECO:0000256" key="6">
    <source>
        <dbReference type="ARBA" id="ARBA00022505"/>
    </source>
</evidence>
<dbReference type="EMBL" id="CP029353">
    <property type="protein sequence ID" value="AWK87313.1"/>
    <property type="molecule type" value="Genomic_DNA"/>
</dbReference>
<evidence type="ECO:0000256" key="9">
    <source>
        <dbReference type="ARBA" id="ARBA00022840"/>
    </source>
</evidence>
<comment type="similarity">
    <text evidence="4 15">Belongs to the NifD/NifK/NifE/NifN family.</text>
</comment>
<keyword evidence="19" id="KW-1185">Reference proteome</keyword>
<proteinExistence type="inferred from homology"/>
<dbReference type="GO" id="GO:0046872">
    <property type="term" value="F:metal ion binding"/>
    <property type="evidence" value="ECO:0007669"/>
    <property type="project" value="UniProtKB-KW"/>
</dbReference>
<gene>
    <name evidence="18" type="primary">nifD</name>
    <name evidence="18" type="ORF">DEW08_14775</name>
</gene>
<dbReference type="NCBIfam" id="TIGR01282">
    <property type="entry name" value="nifD"/>
    <property type="match status" value="1"/>
</dbReference>
<comment type="function">
    <text evidence="3">This molybdenum-iron protein is part of the nitrogenase complex that catalyzes the key enzymatic reactions in nitrogen fixation.</text>
</comment>
<dbReference type="InterPro" id="IPR010143">
    <property type="entry name" value="Nase_comp1_asu"/>
</dbReference>
<evidence type="ECO:0000256" key="2">
    <source>
        <dbReference type="ARBA" id="ARBA00001969"/>
    </source>
</evidence>
<dbReference type="InterPro" id="IPR000510">
    <property type="entry name" value="Nase/OxRdtase_comp1"/>
</dbReference>
<evidence type="ECO:0000256" key="11">
    <source>
        <dbReference type="ARBA" id="ARBA00023004"/>
    </source>
</evidence>
<evidence type="ECO:0000256" key="10">
    <source>
        <dbReference type="ARBA" id="ARBA00023002"/>
    </source>
</evidence>
<keyword evidence="9" id="KW-0067">ATP-binding</keyword>
<dbReference type="OrthoDB" id="9762718at2"/>
<dbReference type="Proteomes" id="UP000245629">
    <property type="component" value="Chromosome 2"/>
</dbReference>
<dbReference type="InterPro" id="IPR005972">
    <property type="entry name" value="Nase_Mo-Fe_asu"/>
</dbReference>
<keyword evidence="12" id="KW-0411">Iron-sulfur</keyword>
<evidence type="ECO:0000256" key="15">
    <source>
        <dbReference type="RuleBase" id="RU004021"/>
    </source>
</evidence>